<keyword evidence="5" id="KW-0631">Potassium channel</keyword>
<dbReference type="GO" id="GO:0003254">
    <property type="term" value="P:regulation of membrane depolarization"/>
    <property type="evidence" value="ECO:0007669"/>
    <property type="project" value="TreeGrafter"/>
</dbReference>
<dbReference type="SUPFAM" id="SSF51206">
    <property type="entry name" value="cAMP-binding domain-like"/>
    <property type="match status" value="1"/>
</dbReference>
<dbReference type="SUPFAM" id="SSF81324">
    <property type="entry name" value="Voltage-gated potassium channels"/>
    <property type="match status" value="1"/>
</dbReference>
<dbReference type="CDD" id="cd00038">
    <property type="entry name" value="CAP_ED"/>
    <property type="match status" value="1"/>
</dbReference>
<dbReference type="GO" id="GO:0098855">
    <property type="term" value="C:HCN channel complex"/>
    <property type="evidence" value="ECO:0007669"/>
    <property type="project" value="TreeGrafter"/>
</dbReference>
<feature type="transmembrane region" description="Helical" evidence="9">
    <location>
        <begin position="224"/>
        <end position="249"/>
    </location>
</feature>
<dbReference type="EMBL" id="JADWDJ010000008">
    <property type="protein sequence ID" value="KAG5276606.1"/>
    <property type="molecule type" value="Genomic_DNA"/>
</dbReference>
<sequence length="520" mass="60033">MTNVDSACCFSTRKVGVMDNSTNKEPRNRLSKLLLPETSKFTLYYYRSKDEILKEQKKTEDLNYFIIHPYSLFRRYWLWIMILMSSTNIVFVPMVASFFGKQIYIGWTVYNVFVDISFIVDLCLTFRMGYHHGSMEAILDLRKIRNHYLKTWFIPDLLAAAPVDYCVLILSTTLGGVDPDESRHLLKITNVFSLLRLLRVFRLVRYVNNCLERLSVSMKSFLEVIYNIFGIYLICHWNACFQFMLATWLDYPPNSWVTLAGLVDKPISVQYTRAMFRSLCHMMTLNYGSGIPKGISEQWMMITSITVGSVLYALVLAKITSLQATFNTSQRAYEDRHNELKVYIRHKQVGGTIVTRVFGHMENCYQGKWFDEKAILDELSEPLKLAVMQHVCGDLLRNAFGNADSLFLSKLLLVVEFESYQMGDVIIRPGITADYMYFIDKGTIMVEDAGVQHTLIDGDFFGEIALVKFSKHYIKVWNLSPSRLVCLSCQAYHTVLQDFPELQGKQLSRRSLAPQRGGRT</sequence>
<keyword evidence="5" id="KW-0630">Potassium</keyword>
<dbReference type="AlphaFoldDB" id="A0AAV6GSQ9"/>
<accession>A0AAV6GSQ9</accession>
<keyword evidence="7" id="KW-0406">Ion transport</keyword>
<dbReference type="InterPro" id="IPR013621">
    <property type="entry name" value="Ion_trans_N"/>
</dbReference>
<dbReference type="PANTHER" id="PTHR45689:SF4">
    <property type="entry name" value="POTASSIUM_SODIUM HYPERPOLARIZATION-ACTIVATED CYCLIC NUCLEOTIDE-GATED CHANNEL 4"/>
    <property type="match status" value="1"/>
</dbReference>
<dbReference type="InterPro" id="IPR005821">
    <property type="entry name" value="Ion_trans_dom"/>
</dbReference>
<dbReference type="GO" id="GO:0005249">
    <property type="term" value="F:voltage-gated potassium channel activity"/>
    <property type="evidence" value="ECO:0007669"/>
    <property type="project" value="TreeGrafter"/>
</dbReference>
<evidence type="ECO:0000256" key="5">
    <source>
        <dbReference type="ARBA" id="ARBA00022826"/>
    </source>
</evidence>
<dbReference type="InterPro" id="IPR000595">
    <property type="entry name" value="cNMP-bd_dom"/>
</dbReference>
<organism evidence="11 12">
    <name type="scientific">Alosa alosa</name>
    <name type="common">allis shad</name>
    <dbReference type="NCBI Taxonomy" id="278164"/>
    <lineage>
        <taxon>Eukaryota</taxon>
        <taxon>Metazoa</taxon>
        <taxon>Chordata</taxon>
        <taxon>Craniata</taxon>
        <taxon>Vertebrata</taxon>
        <taxon>Euteleostomi</taxon>
        <taxon>Actinopterygii</taxon>
        <taxon>Neopterygii</taxon>
        <taxon>Teleostei</taxon>
        <taxon>Clupei</taxon>
        <taxon>Clupeiformes</taxon>
        <taxon>Clupeoidei</taxon>
        <taxon>Clupeidae</taxon>
        <taxon>Alosa</taxon>
    </lineage>
</organism>
<dbReference type="GO" id="GO:0030425">
    <property type="term" value="C:dendrite"/>
    <property type="evidence" value="ECO:0007669"/>
    <property type="project" value="TreeGrafter"/>
</dbReference>
<keyword evidence="8 9" id="KW-0472">Membrane</keyword>
<evidence type="ECO:0000256" key="1">
    <source>
        <dbReference type="ARBA" id="ARBA00004651"/>
    </source>
</evidence>
<evidence type="ECO:0000256" key="3">
    <source>
        <dbReference type="ARBA" id="ARBA00022475"/>
    </source>
</evidence>
<keyword evidence="6 9" id="KW-1133">Transmembrane helix</keyword>
<dbReference type="GO" id="GO:0030424">
    <property type="term" value="C:axon"/>
    <property type="evidence" value="ECO:0007669"/>
    <property type="project" value="TreeGrafter"/>
</dbReference>
<evidence type="ECO:0000256" key="9">
    <source>
        <dbReference type="SAM" id="Phobius"/>
    </source>
</evidence>
<dbReference type="SMART" id="SM00100">
    <property type="entry name" value="cNMP"/>
    <property type="match status" value="1"/>
</dbReference>
<dbReference type="Gene3D" id="1.10.287.70">
    <property type="match status" value="1"/>
</dbReference>
<reference evidence="11" key="1">
    <citation type="submission" date="2020-10" db="EMBL/GenBank/DDBJ databases">
        <title>Chromosome-scale genome assembly of the Allis shad, Alosa alosa.</title>
        <authorList>
            <person name="Margot Z."/>
            <person name="Christophe K."/>
            <person name="Cabau C."/>
            <person name="Louis A."/>
            <person name="Berthelot C."/>
            <person name="Parey E."/>
            <person name="Roest Crollius H."/>
            <person name="Montfort J."/>
            <person name="Robinson-Rechavi M."/>
            <person name="Bucao C."/>
            <person name="Bouchez O."/>
            <person name="Gislard M."/>
            <person name="Lluch J."/>
            <person name="Milhes M."/>
            <person name="Lampietro C."/>
            <person name="Lopez Roques C."/>
            <person name="Donnadieu C."/>
            <person name="Braasch I."/>
            <person name="Desvignes T."/>
            <person name="Postlethwait J."/>
            <person name="Bobe J."/>
            <person name="Guiguen Y."/>
        </authorList>
    </citation>
    <scope>NUCLEOTIDE SEQUENCE</scope>
    <source>
        <strain evidence="11">M-15738</strain>
        <tissue evidence="11">Blood</tissue>
    </source>
</reference>
<evidence type="ECO:0000256" key="8">
    <source>
        <dbReference type="ARBA" id="ARBA00023136"/>
    </source>
</evidence>
<evidence type="ECO:0000256" key="4">
    <source>
        <dbReference type="ARBA" id="ARBA00022692"/>
    </source>
</evidence>
<evidence type="ECO:0000256" key="2">
    <source>
        <dbReference type="ARBA" id="ARBA00022448"/>
    </source>
</evidence>
<keyword evidence="12" id="KW-1185">Reference proteome</keyword>
<dbReference type="Pfam" id="PF08412">
    <property type="entry name" value="Ion_trans_N"/>
    <property type="match status" value="1"/>
</dbReference>
<evidence type="ECO:0000256" key="7">
    <source>
        <dbReference type="ARBA" id="ARBA00023065"/>
    </source>
</evidence>
<gene>
    <name evidence="11" type="ORF">AALO_G00107600</name>
</gene>
<dbReference type="Gene3D" id="1.10.287.630">
    <property type="entry name" value="Helix hairpin bin"/>
    <property type="match status" value="1"/>
</dbReference>
<keyword evidence="5" id="KW-0407">Ion channel</keyword>
<dbReference type="GO" id="GO:0035725">
    <property type="term" value="P:sodium ion transmembrane transport"/>
    <property type="evidence" value="ECO:0007669"/>
    <property type="project" value="TreeGrafter"/>
</dbReference>
<comment type="subcellular location">
    <subcellularLocation>
        <location evidence="1">Cell membrane</location>
        <topology evidence="1">Multi-pass membrane protein</topology>
    </subcellularLocation>
</comment>
<dbReference type="Pfam" id="PF00520">
    <property type="entry name" value="Ion_trans"/>
    <property type="match status" value="1"/>
</dbReference>
<dbReference type="InterPro" id="IPR018490">
    <property type="entry name" value="cNMP-bd_dom_sf"/>
</dbReference>
<feature type="transmembrane region" description="Helical" evidence="9">
    <location>
        <begin position="76"/>
        <end position="99"/>
    </location>
</feature>
<feature type="domain" description="Cyclic nucleotide-binding" evidence="10">
    <location>
        <begin position="399"/>
        <end position="508"/>
    </location>
</feature>
<dbReference type="Pfam" id="PF00027">
    <property type="entry name" value="cNMP_binding"/>
    <property type="match status" value="1"/>
</dbReference>
<keyword evidence="4 9" id="KW-0812">Transmembrane</keyword>
<feature type="transmembrane region" description="Helical" evidence="9">
    <location>
        <begin position="105"/>
        <end position="130"/>
    </location>
</feature>
<keyword evidence="2" id="KW-0813">Transport</keyword>
<evidence type="ECO:0000313" key="12">
    <source>
        <dbReference type="Proteomes" id="UP000823561"/>
    </source>
</evidence>
<dbReference type="PANTHER" id="PTHR45689">
    <property type="entry name" value="I[[H]] CHANNEL, ISOFORM E"/>
    <property type="match status" value="1"/>
</dbReference>
<evidence type="ECO:0000256" key="6">
    <source>
        <dbReference type="ARBA" id="ARBA00022989"/>
    </source>
</evidence>
<proteinExistence type="predicted"/>
<keyword evidence="3" id="KW-1003">Cell membrane</keyword>
<dbReference type="InterPro" id="IPR014710">
    <property type="entry name" value="RmlC-like_jellyroll"/>
</dbReference>
<name>A0AAV6GSQ9_9TELE</name>
<evidence type="ECO:0000313" key="11">
    <source>
        <dbReference type="EMBL" id="KAG5276606.1"/>
    </source>
</evidence>
<dbReference type="PROSITE" id="PS50042">
    <property type="entry name" value="CNMP_BINDING_3"/>
    <property type="match status" value="1"/>
</dbReference>
<protein>
    <recommendedName>
        <fullName evidence="10">Cyclic nucleotide-binding domain-containing protein</fullName>
    </recommendedName>
</protein>
<comment type="caution">
    <text evidence="11">The sequence shown here is derived from an EMBL/GenBank/DDBJ whole genome shotgun (WGS) entry which is preliminary data.</text>
</comment>
<dbReference type="InterPro" id="IPR051413">
    <property type="entry name" value="K/Na_HCN_channel"/>
</dbReference>
<feature type="transmembrane region" description="Helical" evidence="9">
    <location>
        <begin position="299"/>
        <end position="317"/>
    </location>
</feature>
<dbReference type="Proteomes" id="UP000823561">
    <property type="component" value="Chromosome 8"/>
</dbReference>
<dbReference type="Gene3D" id="2.60.120.10">
    <property type="entry name" value="Jelly Rolls"/>
    <property type="match status" value="1"/>
</dbReference>
<keyword evidence="5" id="KW-0633">Potassium transport</keyword>
<evidence type="ECO:0000259" key="10">
    <source>
        <dbReference type="PROSITE" id="PS50042"/>
    </source>
</evidence>